<protein>
    <submittedName>
        <fullName evidence="1">Uncharacterized protein</fullName>
    </submittedName>
</protein>
<dbReference type="AlphaFoldDB" id="A0A382XL69"/>
<evidence type="ECO:0000313" key="1">
    <source>
        <dbReference type="EMBL" id="SVD71886.1"/>
    </source>
</evidence>
<sequence>MSIVDMSASIGPGDGLRVSGFHPDFLLPL</sequence>
<organism evidence="1">
    <name type="scientific">marine metagenome</name>
    <dbReference type="NCBI Taxonomy" id="408172"/>
    <lineage>
        <taxon>unclassified sequences</taxon>
        <taxon>metagenomes</taxon>
        <taxon>ecological metagenomes</taxon>
    </lineage>
</organism>
<proteinExistence type="predicted"/>
<accession>A0A382XL69</accession>
<dbReference type="EMBL" id="UINC01168720">
    <property type="protein sequence ID" value="SVD71886.1"/>
    <property type="molecule type" value="Genomic_DNA"/>
</dbReference>
<gene>
    <name evidence="1" type="ORF">METZ01_LOCUS424740</name>
</gene>
<name>A0A382XL69_9ZZZZ</name>
<reference evidence="1" key="1">
    <citation type="submission" date="2018-05" db="EMBL/GenBank/DDBJ databases">
        <authorList>
            <person name="Lanie J.A."/>
            <person name="Ng W.-L."/>
            <person name="Kazmierczak K.M."/>
            <person name="Andrzejewski T.M."/>
            <person name="Davidsen T.M."/>
            <person name="Wayne K.J."/>
            <person name="Tettelin H."/>
            <person name="Glass J.I."/>
            <person name="Rusch D."/>
            <person name="Podicherti R."/>
            <person name="Tsui H.-C.T."/>
            <person name="Winkler M.E."/>
        </authorList>
    </citation>
    <scope>NUCLEOTIDE SEQUENCE</scope>
</reference>
<feature type="non-terminal residue" evidence="1">
    <location>
        <position position="29"/>
    </location>
</feature>